<evidence type="ECO:0000313" key="3">
    <source>
        <dbReference type="Proteomes" id="UP000255414"/>
    </source>
</evidence>
<dbReference type="EMBL" id="LR812964">
    <property type="protein sequence ID" value="CAC9521894.1"/>
    <property type="molecule type" value="Genomic_DNA"/>
</dbReference>
<evidence type="ECO:0000313" key="2">
    <source>
        <dbReference type="EMBL" id="CAC9521894.1"/>
    </source>
</evidence>
<organism evidence="2 3">
    <name type="scientific">Leishmania infantum</name>
    <dbReference type="NCBI Taxonomy" id="5671"/>
    <lineage>
        <taxon>Eukaryota</taxon>
        <taxon>Discoba</taxon>
        <taxon>Euglenozoa</taxon>
        <taxon>Kinetoplastea</taxon>
        <taxon>Metakinetoplastina</taxon>
        <taxon>Trypanosomatida</taxon>
        <taxon>Trypanosomatidae</taxon>
        <taxon>Leishmaniinae</taxon>
        <taxon>Leishmania</taxon>
    </lineage>
</organism>
<proteinExistence type="predicted"/>
<sequence>MGKPPPTSATRASSSLSWRTTSHMVTLSVSALSLPLGSSVALMYAVKPWGHVILVGGCVGTYAMGIGMRWRESNVTIVERRRSPSYERAEMRRCVLTDQTVKLLTDLGCTERKVLSVLRPARGWRFLSPDLTPLREGSVFPGCAIGESAYQCTEGVLLRTLRTEFLRFGGTIDWETEAHSADANNDGSDTWCLRRDYGLSTNVEAIITMAKGTPFAEMLVARDPSRIAVLFDVERGVCKLESRDTSVLFDQQSDVSIVVGNGIALHCWRSGTDECAWRLVRSATTHSSLDASLDGMHDVLKTVIQKSQQRIRSVCALPGTTPAIKDEAVRFRVGLLGDGLLPIDPFEWRGDNARCMIEEASVVCRLLYGKKYQRGDVASLLRGAEQDSISKRANLLQRDLQDAEHFLAAHPLLESEPTLPAMRRVGS</sequence>
<protein>
    <submittedName>
        <fullName evidence="2">Hypothetical_protein_-_conserved</fullName>
    </submittedName>
</protein>
<name>A0A6L0XMK9_LEIIN</name>
<accession>A0A6L0XMK9</accession>
<feature type="transmembrane region" description="Helical" evidence="1">
    <location>
        <begin position="51"/>
        <end position="70"/>
    </location>
</feature>
<evidence type="ECO:0000256" key="1">
    <source>
        <dbReference type="SAM" id="Phobius"/>
    </source>
</evidence>
<keyword evidence="1" id="KW-0472">Membrane</keyword>
<dbReference type="Gene3D" id="3.50.50.60">
    <property type="entry name" value="FAD/NAD(P)-binding domain"/>
    <property type="match status" value="1"/>
</dbReference>
<gene>
    <name evidence="2" type="ORF">LINF_310040400</name>
</gene>
<keyword evidence="1" id="KW-0812">Transmembrane</keyword>
<dbReference type="Proteomes" id="UP000255414">
    <property type="component" value="Chromosome 31"/>
</dbReference>
<dbReference type="OMA" id="YAMGIGM"/>
<dbReference type="AlphaFoldDB" id="A0A6L0XMK9"/>
<dbReference type="SUPFAM" id="SSF51905">
    <property type="entry name" value="FAD/NAD(P)-binding domain"/>
    <property type="match status" value="1"/>
</dbReference>
<keyword evidence="1" id="KW-1133">Transmembrane helix</keyword>
<dbReference type="InterPro" id="IPR036188">
    <property type="entry name" value="FAD/NAD-bd_sf"/>
</dbReference>
<reference evidence="2" key="1">
    <citation type="submission" date="2020-06" db="EMBL/GenBank/DDBJ databases">
        <authorList>
            <person name="Gonzalez-de la Fuente S."/>
            <person name="Peiro-Pastor R."/>
            <person name="Rastrojo A."/>
            <person name="Moreno J."/>
            <person name="Carrasco-Ramiro F."/>
            <person name="Requena JM."/>
            <person name="Aguado B."/>
        </authorList>
    </citation>
    <scope>NUCLEOTIDE SEQUENCE</scope>
</reference>